<organism evidence="1 2">
    <name type="scientific">Neobacillus bataviensis LMG 21833</name>
    <dbReference type="NCBI Taxonomy" id="1117379"/>
    <lineage>
        <taxon>Bacteria</taxon>
        <taxon>Bacillati</taxon>
        <taxon>Bacillota</taxon>
        <taxon>Bacilli</taxon>
        <taxon>Bacillales</taxon>
        <taxon>Bacillaceae</taxon>
        <taxon>Neobacillus</taxon>
    </lineage>
</organism>
<accession>K6DRP4</accession>
<protein>
    <submittedName>
        <fullName evidence="1">Uncharacterized protein</fullName>
    </submittedName>
</protein>
<dbReference type="STRING" id="1117379.BABA_03929"/>
<gene>
    <name evidence="1" type="ORF">BABA_03929</name>
</gene>
<evidence type="ECO:0000313" key="2">
    <source>
        <dbReference type="Proteomes" id="UP000006316"/>
    </source>
</evidence>
<dbReference type="PATRIC" id="fig|1117379.3.peg.810"/>
<dbReference type="OrthoDB" id="2849572at2"/>
<dbReference type="eggNOG" id="ENOG5032FB2">
    <property type="taxonomic scope" value="Bacteria"/>
</dbReference>
<keyword evidence="2" id="KW-1185">Reference proteome</keyword>
<sequence>MAEIKQIQKNETYLELLWDQTFQQVDSWVQQAQFHEDILLQFTNNFAENVKRNQKNSKELRENFLEKVREWEKASREELLTTTTALKNLFPTKSYEEINQQLDDIQNKTAEITFTPFNNLDNSDQVDKLVRALEQYVEFRRNNRILFVKNVKETASIIRENQSVLLELMTKQVKNIFFPFHQIYNVQSNYLKSKFNQQGD</sequence>
<dbReference type="EMBL" id="AJLS01000035">
    <property type="protein sequence ID" value="EKN70979.1"/>
    <property type="molecule type" value="Genomic_DNA"/>
</dbReference>
<proteinExistence type="predicted"/>
<name>K6DRP4_9BACI</name>
<dbReference type="AlphaFoldDB" id="K6DRP4"/>
<dbReference type="Proteomes" id="UP000006316">
    <property type="component" value="Unassembled WGS sequence"/>
</dbReference>
<comment type="caution">
    <text evidence="1">The sequence shown here is derived from an EMBL/GenBank/DDBJ whole genome shotgun (WGS) entry which is preliminary data.</text>
</comment>
<evidence type="ECO:0000313" key="1">
    <source>
        <dbReference type="EMBL" id="EKN70979.1"/>
    </source>
</evidence>
<reference evidence="1 2" key="1">
    <citation type="journal article" date="2012" name="Front. Microbiol.">
        <title>Redundancy and modularity in membrane-associated dissimilatory nitrate reduction in Bacillus.</title>
        <authorList>
            <person name="Heylen K."/>
            <person name="Keltjens J."/>
        </authorList>
    </citation>
    <scope>NUCLEOTIDE SEQUENCE [LARGE SCALE GENOMIC DNA]</scope>
    <source>
        <strain evidence="2">LMG 21833T</strain>
    </source>
</reference>
<dbReference type="RefSeq" id="WP_007083821.1">
    <property type="nucleotide sequence ID" value="NZ_AJLS01000035.1"/>
</dbReference>